<keyword evidence="2" id="KW-0812">Transmembrane</keyword>
<dbReference type="InterPro" id="IPR052521">
    <property type="entry name" value="Cell_div_SPOR-domain"/>
</dbReference>
<accession>A0A4Q7LVG6</accession>
<dbReference type="InterPro" id="IPR036680">
    <property type="entry name" value="SPOR-like_sf"/>
</dbReference>
<dbReference type="Pfam" id="PF05036">
    <property type="entry name" value="SPOR"/>
    <property type="match status" value="1"/>
</dbReference>
<dbReference type="PANTHER" id="PTHR38687">
    <property type="entry name" value="CELL DIVISION PROTEIN DEDD-RELATED"/>
    <property type="match status" value="1"/>
</dbReference>
<dbReference type="Gene3D" id="3.30.70.1070">
    <property type="entry name" value="Sporulation related repeat"/>
    <property type="match status" value="1"/>
</dbReference>
<dbReference type="GO" id="GO:0042834">
    <property type="term" value="F:peptidoglycan binding"/>
    <property type="evidence" value="ECO:0007669"/>
    <property type="project" value="InterPro"/>
</dbReference>
<dbReference type="PROSITE" id="PS51724">
    <property type="entry name" value="SPOR"/>
    <property type="match status" value="1"/>
</dbReference>
<feature type="region of interest" description="Disordered" evidence="1">
    <location>
        <begin position="1"/>
        <end position="25"/>
    </location>
</feature>
<dbReference type="GO" id="GO:0030428">
    <property type="term" value="C:cell septum"/>
    <property type="evidence" value="ECO:0007669"/>
    <property type="project" value="TreeGrafter"/>
</dbReference>
<comment type="caution">
    <text evidence="4">The sequence shown here is derived from an EMBL/GenBank/DDBJ whole genome shotgun (WGS) entry which is preliminary data.</text>
</comment>
<feature type="domain" description="SPOR" evidence="3">
    <location>
        <begin position="184"/>
        <end position="262"/>
    </location>
</feature>
<dbReference type="RefSeq" id="WP_130480458.1">
    <property type="nucleotide sequence ID" value="NZ_SGWV01000007.1"/>
</dbReference>
<evidence type="ECO:0000313" key="4">
    <source>
        <dbReference type="EMBL" id="RZS58302.1"/>
    </source>
</evidence>
<feature type="transmembrane region" description="Helical" evidence="2">
    <location>
        <begin position="42"/>
        <end position="60"/>
    </location>
</feature>
<feature type="region of interest" description="Disordered" evidence="1">
    <location>
        <begin position="135"/>
        <end position="184"/>
    </location>
</feature>
<dbReference type="EMBL" id="SGWV01000007">
    <property type="protein sequence ID" value="RZS58302.1"/>
    <property type="molecule type" value="Genomic_DNA"/>
</dbReference>
<name>A0A4Q7LVG6_9BURK</name>
<dbReference type="PANTHER" id="PTHR38687:SF1">
    <property type="entry name" value="CELL DIVISION PROTEIN DEDD"/>
    <property type="match status" value="1"/>
</dbReference>
<dbReference type="OrthoDB" id="9181370at2"/>
<dbReference type="AlphaFoldDB" id="A0A4Q7LVG6"/>
<feature type="compositionally biased region" description="Low complexity" evidence="1">
    <location>
        <begin position="8"/>
        <end position="23"/>
    </location>
</feature>
<keyword evidence="5" id="KW-1185">Reference proteome</keyword>
<evidence type="ECO:0000259" key="3">
    <source>
        <dbReference type="PROSITE" id="PS51724"/>
    </source>
</evidence>
<dbReference type="SUPFAM" id="SSF110997">
    <property type="entry name" value="Sporulation related repeat"/>
    <property type="match status" value="1"/>
</dbReference>
<keyword evidence="2" id="KW-1133">Transmembrane helix</keyword>
<sequence>MRLPSFLQRQQAARSGATSSRGAVPQDDAAIEQLRVRARRRLIGAAVLVVLAVVVLPMVFESKPRPVGGPITIEGVRPDGTSAAPIAAAPTPVPAPVSPPAASAAPVMSSPVAVVPPAAAARPASAADPVAADPVAALSEPDPPKVAPKPAEKPVEKPAEKPAAKPVVKPEAPKSEPATATVGKPDGVKFAVQVGAYAEANAVRETRARLDKLGLRSSVQPVTTNEGTRTRVRIGPFATREEAEKAAAQLRAAGLPGMIVPQ</sequence>
<evidence type="ECO:0000256" key="2">
    <source>
        <dbReference type="SAM" id="Phobius"/>
    </source>
</evidence>
<gene>
    <name evidence="4" type="ORF">EV685_0591</name>
</gene>
<protein>
    <submittedName>
        <fullName evidence="4">DedD protein</fullName>
    </submittedName>
</protein>
<organism evidence="4 5">
    <name type="scientific">Sphaerotilus mobilis</name>
    <dbReference type="NCBI Taxonomy" id="47994"/>
    <lineage>
        <taxon>Bacteria</taxon>
        <taxon>Pseudomonadati</taxon>
        <taxon>Pseudomonadota</taxon>
        <taxon>Betaproteobacteria</taxon>
        <taxon>Burkholderiales</taxon>
        <taxon>Sphaerotilaceae</taxon>
        <taxon>Sphaerotilus</taxon>
    </lineage>
</organism>
<proteinExistence type="predicted"/>
<feature type="compositionally biased region" description="Basic and acidic residues" evidence="1">
    <location>
        <begin position="150"/>
        <end position="163"/>
    </location>
</feature>
<keyword evidence="2" id="KW-0472">Membrane</keyword>
<dbReference type="GO" id="GO:0032153">
    <property type="term" value="C:cell division site"/>
    <property type="evidence" value="ECO:0007669"/>
    <property type="project" value="TreeGrafter"/>
</dbReference>
<dbReference type="InterPro" id="IPR007730">
    <property type="entry name" value="SPOR-like_dom"/>
</dbReference>
<dbReference type="Proteomes" id="UP000293433">
    <property type="component" value="Unassembled WGS sequence"/>
</dbReference>
<evidence type="ECO:0000256" key="1">
    <source>
        <dbReference type="SAM" id="MobiDB-lite"/>
    </source>
</evidence>
<evidence type="ECO:0000313" key="5">
    <source>
        <dbReference type="Proteomes" id="UP000293433"/>
    </source>
</evidence>
<reference evidence="4 5" key="1">
    <citation type="submission" date="2019-02" db="EMBL/GenBank/DDBJ databases">
        <title>Genomic Encyclopedia of Type Strains, Phase IV (KMG-IV): sequencing the most valuable type-strain genomes for metagenomic binning, comparative biology and taxonomic classification.</title>
        <authorList>
            <person name="Goeker M."/>
        </authorList>
    </citation>
    <scope>NUCLEOTIDE SEQUENCE [LARGE SCALE GENOMIC DNA]</scope>
    <source>
        <strain evidence="4 5">DSM 10617</strain>
    </source>
</reference>
<dbReference type="GO" id="GO:0032506">
    <property type="term" value="P:cytokinetic process"/>
    <property type="evidence" value="ECO:0007669"/>
    <property type="project" value="TreeGrafter"/>
</dbReference>